<name>A0A414LGD5_9BACE</name>
<evidence type="ECO:0000313" key="3">
    <source>
        <dbReference type="EMBL" id="RHE93697.1"/>
    </source>
</evidence>
<dbReference type="AlphaFoldDB" id="A0A414LGD5"/>
<organism evidence="3 4">
    <name type="scientific">Bacteroides intestinalis</name>
    <dbReference type="NCBI Taxonomy" id="329854"/>
    <lineage>
        <taxon>Bacteria</taxon>
        <taxon>Pseudomonadati</taxon>
        <taxon>Bacteroidota</taxon>
        <taxon>Bacteroidia</taxon>
        <taxon>Bacteroidales</taxon>
        <taxon>Bacteroidaceae</taxon>
        <taxon>Bacteroides</taxon>
    </lineage>
</organism>
<proteinExistence type="predicted"/>
<dbReference type="SUPFAM" id="SSF53807">
    <property type="entry name" value="Helical backbone' metal receptor"/>
    <property type="match status" value="1"/>
</dbReference>
<dbReference type="Gene3D" id="3.40.50.1980">
    <property type="entry name" value="Nitrogenase molybdenum iron protein domain"/>
    <property type="match status" value="2"/>
</dbReference>
<dbReference type="EMBL" id="QSKV01000003">
    <property type="protein sequence ID" value="RHE93697.1"/>
    <property type="molecule type" value="Genomic_DNA"/>
</dbReference>
<feature type="domain" description="Fe/B12 periplasmic-binding" evidence="2">
    <location>
        <begin position="95"/>
        <end position="364"/>
    </location>
</feature>
<dbReference type="Pfam" id="PF01497">
    <property type="entry name" value="Peripla_BP_2"/>
    <property type="match status" value="1"/>
</dbReference>
<dbReference type="GO" id="GO:0071281">
    <property type="term" value="P:cellular response to iron ion"/>
    <property type="evidence" value="ECO:0007669"/>
    <property type="project" value="TreeGrafter"/>
</dbReference>
<dbReference type="Proteomes" id="UP000285650">
    <property type="component" value="Unassembled WGS sequence"/>
</dbReference>
<sequence>MKQISFFLTLWVTVLLLSACGGKNSTASGSAQGDTIPLHYSSNLSLIDYEDYIVAQLRNPWDTAKILHTYVLVDKDQPLPQELPQGTLVRTPLSKAVIYSSVHCSLLKDFGALNSIGGVCDLKYIKLPEIEEGCRNGTIADVGDGMNPNIEKIIDLHPDAILLSPFENSGGYGRVEKLNVPIIECADYMETSSLGRAEWMRFYGLLFGKKTEADAMFAAVERNYKDLQELVKPISFAPSVMCDLKTSSTWYTPGGNSTIAKLYSDAGANYIFREDTHSGSLPYPFEVIFEKGQQTDFWLIRYNQPVDKTYGELEKEFAPYAGFRPFKERNIYGCNTNRVPFYEETPFHPDWLLKDLIKIFHPSLLEGYELRYYNKLAE</sequence>
<dbReference type="RefSeq" id="WP_118221308.1">
    <property type="nucleotide sequence ID" value="NZ_JADNIJ010000011.1"/>
</dbReference>
<keyword evidence="1" id="KW-0732">Signal</keyword>
<evidence type="ECO:0000259" key="2">
    <source>
        <dbReference type="PROSITE" id="PS50983"/>
    </source>
</evidence>
<dbReference type="InterPro" id="IPR050902">
    <property type="entry name" value="ABC_Transporter_SBP"/>
</dbReference>
<comment type="caution">
    <text evidence="3">The sequence shown here is derived from an EMBL/GenBank/DDBJ whole genome shotgun (WGS) entry which is preliminary data.</text>
</comment>
<dbReference type="PROSITE" id="PS51257">
    <property type="entry name" value="PROKAR_LIPOPROTEIN"/>
    <property type="match status" value="1"/>
</dbReference>
<accession>A0A414LGD5</accession>
<dbReference type="PANTHER" id="PTHR30535">
    <property type="entry name" value="VITAMIN B12-BINDING PROTEIN"/>
    <property type="match status" value="1"/>
</dbReference>
<evidence type="ECO:0000313" key="4">
    <source>
        <dbReference type="Proteomes" id="UP000285650"/>
    </source>
</evidence>
<gene>
    <name evidence="3" type="ORF">DW712_06430</name>
</gene>
<evidence type="ECO:0000256" key="1">
    <source>
        <dbReference type="SAM" id="SignalP"/>
    </source>
</evidence>
<protein>
    <submittedName>
        <fullName evidence="3">ABC transporter substrate-binding protein</fullName>
    </submittedName>
</protein>
<feature type="signal peptide" evidence="1">
    <location>
        <begin position="1"/>
        <end position="19"/>
    </location>
</feature>
<reference evidence="3 4" key="1">
    <citation type="submission" date="2018-08" db="EMBL/GenBank/DDBJ databases">
        <title>A genome reference for cultivated species of the human gut microbiota.</title>
        <authorList>
            <person name="Zou Y."/>
            <person name="Xue W."/>
            <person name="Luo G."/>
        </authorList>
    </citation>
    <scope>NUCLEOTIDE SEQUENCE [LARGE SCALE GENOMIC DNA]</scope>
    <source>
        <strain evidence="3 4">AM27-17</strain>
    </source>
</reference>
<feature type="chain" id="PRO_5019086837" evidence="1">
    <location>
        <begin position="20"/>
        <end position="378"/>
    </location>
</feature>
<dbReference type="InterPro" id="IPR002491">
    <property type="entry name" value="ABC_transptr_periplasmic_BD"/>
</dbReference>
<dbReference type="PROSITE" id="PS50983">
    <property type="entry name" value="FE_B12_PBP"/>
    <property type="match status" value="1"/>
</dbReference>
<dbReference type="PANTHER" id="PTHR30535:SF34">
    <property type="entry name" value="MOLYBDATE-BINDING PROTEIN MOLA"/>
    <property type="match status" value="1"/>
</dbReference>